<dbReference type="AlphaFoldDB" id="A0A1M7ZH46"/>
<keyword evidence="3" id="KW-1185">Reference proteome</keyword>
<evidence type="ECO:0000313" key="3">
    <source>
        <dbReference type="Proteomes" id="UP000184609"/>
    </source>
</evidence>
<dbReference type="EMBL" id="FRXN01000005">
    <property type="protein sequence ID" value="SHO64235.1"/>
    <property type="molecule type" value="Genomic_DNA"/>
</dbReference>
<keyword evidence="1" id="KW-0812">Transmembrane</keyword>
<sequence length="108" mass="12254">MKNQLKSLLGLELKSLLLPSFLGAIIPSSLLIFLMIANPESFELWMLFPLLIIPTGGAIGGIFFYLMGFHWFPKGNQKLIALIFSCLIYVFIIWIFSVMAFNITGHWD</sequence>
<name>A0A1M7ZH46_9BACT</name>
<evidence type="ECO:0000313" key="2">
    <source>
        <dbReference type="EMBL" id="SHO64235.1"/>
    </source>
</evidence>
<dbReference type="Proteomes" id="UP000184609">
    <property type="component" value="Unassembled WGS sequence"/>
</dbReference>
<feature type="transmembrane region" description="Helical" evidence="1">
    <location>
        <begin position="44"/>
        <end position="67"/>
    </location>
</feature>
<accession>A0A1M7ZH46</accession>
<feature type="transmembrane region" description="Helical" evidence="1">
    <location>
        <begin position="79"/>
        <end position="103"/>
    </location>
</feature>
<dbReference type="RefSeq" id="WP_073572933.1">
    <property type="nucleotide sequence ID" value="NZ_FRXN01000005.1"/>
</dbReference>
<evidence type="ECO:0000256" key="1">
    <source>
        <dbReference type="SAM" id="Phobius"/>
    </source>
</evidence>
<protein>
    <submittedName>
        <fullName evidence="2">Uncharacterized protein</fullName>
    </submittedName>
</protein>
<reference evidence="3" key="1">
    <citation type="submission" date="2016-12" db="EMBL/GenBank/DDBJ databases">
        <authorList>
            <person name="Varghese N."/>
            <person name="Submissions S."/>
        </authorList>
    </citation>
    <scope>NUCLEOTIDE SEQUENCE [LARGE SCALE GENOMIC DNA]</scope>
    <source>
        <strain evidence="3">DSM 25035</strain>
    </source>
</reference>
<organism evidence="2 3">
    <name type="scientific">Algoriphagus zhangzhouensis</name>
    <dbReference type="NCBI Taxonomy" id="1073327"/>
    <lineage>
        <taxon>Bacteria</taxon>
        <taxon>Pseudomonadati</taxon>
        <taxon>Bacteroidota</taxon>
        <taxon>Cytophagia</taxon>
        <taxon>Cytophagales</taxon>
        <taxon>Cyclobacteriaceae</taxon>
        <taxon>Algoriphagus</taxon>
    </lineage>
</organism>
<dbReference type="OrthoDB" id="770034at2"/>
<dbReference type="STRING" id="1073327.SAMN04488108_3314"/>
<feature type="transmembrane region" description="Helical" evidence="1">
    <location>
        <begin position="16"/>
        <end position="38"/>
    </location>
</feature>
<keyword evidence="1" id="KW-0472">Membrane</keyword>
<gene>
    <name evidence="2" type="ORF">SAMN04488108_3314</name>
</gene>
<keyword evidence="1" id="KW-1133">Transmembrane helix</keyword>
<proteinExistence type="predicted"/>